<organism evidence="3 4">
    <name type="scientific">Paenibacillus darwinianus</name>
    <dbReference type="NCBI Taxonomy" id="1380763"/>
    <lineage>
        <taxon>Bacteria</taxon>
        <taxon>Bacillati</taxon>
        <taxon>Bacillota</taxon>
        <taxon>Bacilli</taxon>
        <taxon>Bacillales</taxon>
        <taxon>Paenibacillaceae</taxon>
        <taxon>Paenibacillus</taxon>
    </lineage>
</organism>
<dbReference type="SUPFAM" id="SSF101874">
    <property type="entry name" value="YceI-like"/>
    <property type="match status" value="1"/>
</dbReference>
<dbReference type="Gene3D" id="2.40.128.110">
    <property type="entry name" value="Lipid/polyisoprenoid-binding, YceI-like"/>
    <property type="match status" value="1"/>
</dbReference>
<evidence type="ECO:0000259" key="2">
    <source>
        <dbReference type="SMART" id="SM00867"/>
    </source>
</evidence>
<comment type="similarity">
    <text evidence="1">Belongs to the UPF0312 family.</text>
</comment>
<name>A0A9W5S1J4_9BACL</name>
<proteinExistence type="inferred from homology"/>
<keyword evidence="4" id="KW-1185">Reference proteome</keyword>
<gene>
    <name evidence="3" type="ORF">BG53_02380</name>
</gene>
<evidence type="ECO:0000256" key="1">
    <source>
        <dbReference type="ARBA" id="ARBA00008812"/>
    </source>
</evidence>
<dbReference type="Pfam" id="PF04264">
    <property type="entry name" value="YceI"/>
    <property type="match status" value="1"/>
</dbReference>
<reference evidence="3 4" key="1">
    <citation type="submission" date="2014-02" db="EMBL/GenBank/DDBJ databases">
        <title>Genome sequence of Paenibacillus darwinianus reveals adaptive mechanisms for survival in Antarctic soils.</title>
        <authorList>
            <person name="Dsouza M."/>
            <person name="Taylor M.W."/>
            <person name="Turner S.J."/>
            <person name="Aislabie J."/>
        </authorList>
    </citation>
    <scope>NUCLEOTIDE SEQUENCE [LARGE SCALE GENOMIC DNA]</scope>
    <source>
        <strain evidence="3 4">CE1</strain>
    </source>
</reference>
<evidence type="ECO:0000313" key="3">
    <source>
        <dbReference type="EMBL" id="EXX88151.1"/>
    </source>
</evidence>
<dbReference type="EMBL" id="JFHU01000133">
    <property type="protein sequence ID" value="EXX88151.1"/>
    <property type="molecule type" value="Genomic_DNA"/>
</dbReference>
<dbReference type="RefSeq" id="WP_036581055.1">
    <property type="nucleotide sequence ID" value="NZ_KK082147.1"/>
</dbReference>
<protein>
    <recommendedName>
        <fullName evidence="2">Lipid/polyisoprenoid-binding YceI-like domain-containing protein</fullName>
    </recommendedName>
</protein>
<dbReference type="SMART" id="SM00867">
    <property type="entry name" value="YceI"/>
    <property type="match status" value="1"/>
</dbReference>
<dbReference type="InterPro" id="IPR036761">
    <property type="entry name" value="TTHA0802/YceI-like_sf"/>
</dbReference>
<sequence>MAKAKWVVDAPHSSIEFSVKHMMISKVKGLFHAFDADIEADVNDLTSANISISVDLSSIDTRSGDRDNHLRSADFFDIENHPTMTFQSRNIVKTGEHEYDVTGDLTIRGVTRTETFEATFEGGGKNPWGVEVVGFSATGAIKRSNYGLTWNAALETGGVLVGDEVKIAIELQASQQA</sequence>
<dbReference type="PANTHER" id="PTHR34406:SF1">
    <property type="entry name" value="PROTEIN YCEI"/>
    <property type="match status" value="1"/>
</dbReference>
<comment type="caution">
    <text evidence="3">The sequence shown here is derived from an EMBL/GenBank/DDBJ whole genome shotgun (WGS) entry which is preliminary data.</text>
</comment>
<dbReference type="Proteomes" id="UP000053750">
    <property type="component" value="Unassembled WGS sequence"/>
</dbReference>
<evidence type="ECO:0000313" key="4">
    <source>
        <dbReference type="Proteomes" id="UP000053750"/>
    </source>
</evidence>
<dbReference type="InterPro" id="IPR007372">
    <property type="entry name" value="Lipid/polyisoprenoid-bd_YceI"/>
</dbReference>
<dbReference type="PANTHER" id="PTHR34406">
    <property type="entry name" value="PROTEIN YCEI"/>
    <property type="match status" value="1"/>
</dbReference>
<feature type="domain" description="Lipid/polyisoprenoid-binding YceI-like" evidence="2">
    <location>
        <begin position="5"/>
        <end position="174"/>
    </location>
</feature>
<dbReference type="AlphaFoldDB" id="A0A9W5S1J4"/>
<dbReference type="OrthoDB" id="9811006at2"/>
<accession>A0A9W5S1J4</accession>